<protein>
    <submittedName>
        <fullName evidence="1">Uncharacterized protein</fullName>
    </submittedName>
</protein>
<name>A0A1M6M8F7_PARC5</name>
<dbReference type="EMBL" id="FRAG01000009">
    <property type="protein sequence ID" value="SHJ79755.1"/>
    <property type="molecule type" value="Genomic_DNA"/>
</dbReference>
<dbReference type="Proteomes" id="UP000184465">
    <property type="component" value="Unassembled WGS sequence"/>
</dbReference>
<gene>
    <name evidence="1" type="ORF">SAMN02745912_01129</name>
</gene>
<dbReference type="RefSeq" id="WP_073147810.1">
    <property type="nucleotide sequence ID" value="NZ_FRAG01000009.1"/>
</dbReference>
<sequence length="101" mass="12043">MEKLKVDLQLFNIITIENCLNCTPVLHKLDQLIYNKTKAIITKSQNIPDKQEQLLFILTQSLLRISREATWLKLQKEHNLCLQYLYTLIKRQIYMDNPEII</sequence>
<accession>A0A1M6M8F7</accession>
<evidence type="ECO:0000313" key="1">
    <source>
        <dbReference type="EMBL" id="SHJ79755.1"/>
    </source>
</evidence>
<evidence type="ECO:0000313" key="2">
    <source>
        <dbReference type="Proteomes" id="UP000184465"/>
    </source>
</evidence>
<dbReference type="OrthoDB" id="2082552at2"/>
<organism evidence="1 2">
    <name type="scientific">Paramaledivibacter caminithermalis (strain DSM 15212 / CIP 107654 / DViRD3)</name>
    <name type="common">Clostridium caminithermale</name>
    <dbReference type="NCBI Taxonomy" id="1121301"/>
    <lineage>
        <taxon>Bacteria</taxon>
        <taxon>Bacillati</taxon>
        <taxon>Bacillota</taxon>
        <taxon>Clostridia</taxon>
        <taxon>Peptostreptococcales</taxon>
        <taxon>Caminicellaceae</taxon>
        <taxon>Paramaledivibacter</taxon>
    </lineage>
</organism>
<keyword evidence="2" id="KW-1185">Reference proteome</keyword>
<proteinExistence type="predicted"/>
<reference evidence="1 2" key="1">
    <citation type="submission" date="2016-11" db="EMBL/GenBank/DDBJ databases">
        <authorList>
            <person name="Jaros S."/>
            <person name="Januszkiewicz K."/>
            <person name="Wedrychowicz H."/>
        </authorList>
    </citation>
    <scope>NUCLEOTIDE SEQUENCE [LARGE SCALE GENOMIC DNA]</scope>
    <source>
        <strain evidence="1 2">DSM 15212</strain>
    </source>
</reference>
<dbReference type="AlphaFoldDB" id="A0A1M6M8F7"/>